<dbReference type="Proteomes" id="UP000005824">
    <property type="component" value="Unassembled WGS sequence"/>
</dbReference>
<feature type="transmembrane region" description="Helical" evidence="1">
    <location>
        <begin position="12"/>
        <end position="30"/>
    </location>
</feature>
<name>B4CUL5_9BACT</name>
<keyword evidence="1" id="KW-0812">Transmembrane</keyword>
<keyword evidence="1" id="KW-1133">Transmembrane helix</keyword>
<comment type="caution">
    <text evidence="2">The sequence shown here is derived from an EMBL/GenBank/DDBJ whole genome shotgun (WGS) entry which is preliminary data.</text>
</comment>
<keyword evidence="1" id="KW-0472">Membrane</keyword>
<proteinExistence type="predicted"/>
<dbReference type="RefSeq" id="WP_006977705.1">
    <property type="nucleotide sequence ID" value="NZ_ABVL01000001.1"/>
</dbReference>
<gene>
    <name evidence="2" type="ORF">CfE428DRAFT_0378</name>
</gene>
<dbReference type="InParanoid" id="B4CUL5"/>
<dbReference type="EMBL" id="ABVL01000001">
    <property type="protein sequence ID" value="EDY22253.1"/>
    <property type="molecule type" value="Genomic_DNA"/>
</dbReference>
<reference evidence="2 3" key="1">
    <citation type="journal article" date="2011" name="J. Bacteriol.">
        <title>Genome sequence of Chthoniobacter flavus Ellin428, an aerobic heterotrophic soil bacterium.</title>
        <authorList>
            <person name="Kant R."/>
            <person name="van Passel M.W."/>
            <person name="Palva A."/>
            <person name="Lucas S."/>
            <person name="Lapidus A."/>
            <person name="Glavina Del Rio T."/>
            <person name="Dalin E."/>
            <person name="Tice H."/>
            <person name="Bruce D."/>
            <person name="Goodwin L."/>
            <person name="Pitluck S."/>
            <person name="Larimer F.W."/>
            <person name="Land M.L."/>
            <person name="Hauser L."/>
            <person name="Sangwan P."/>
            <person name="de Vos W.M."/>
            <person name="Janssen P.H."/>
            <person name="Smidt H."/>
        </authorList>
    </citation>
    <scope>NUCLEOTIDE SEQUENCE [LARGE SCALE GENOMIC DNA]</scope>
    <source>
        <strain evidence="2 3">Ellin428</strain>
    </source>
</reference>
<feature type="transmembrane region" description="Helical" evidence="1">
    <location>
        <begin position="42"/>
        <end position="62"/>
    </location>
</feature>
<evidence type="ECO:0000256" key="1">
    <source>
        <dbReference type="SAM" id="Phobius"/>
    </source>
</evidence>
<dbReference type="STRING" id="497964.CfE428DRAFT_0378"/>
<sequence precursor="true">MRPLLHPSSIRYSLAAWLATVLALITAFILQLEPAQWCGITVWILFMQSPRLNYSKIIWWVFGTRHRRLGRRRAHRAF</sequence>
<accession>B4CUL5</accession>
<evidence type="ECO:0000313" key="3">
    <source>
        <dbReference type="Proteomes" id="UP000005824"/>
    </source>
</evidence>
<keyword evidence="3" id="KW-1185">Reference proteome</keyword>
<organism evidence="2 3">
    <name type="scientific">Chthoniobacter flavus Ellin428</name>
    <dbReference type="NCBI Taxonomy" id="497964"/>
    <lineage>
        <taxon>Bacteria</taxon>
        <taxon>Pseudomonadati</taxon>
        <taxon>Verrucomicrobiota</taxon>
        <taxon>Spartobacteria</taxon>
        <taxon>Chthoniobacterales</taxon>
        <taxon>Chthoniobacteraceae</taxon>
        <taxon>Chthoniobacter</taxon>
    </lineage>
</organism>
<evidence type="ECO:0000313" key="2">
    <source>
        <dbReference type="EMBL" id="EDY22253.1"/>
    </source>
</evidence>
<protein>
    <submittedName>
        <fullName evidence="2">Uncharacterized protein</fullName>
    </submittedName>
</protein>
<dbReference type="AlphaFoldDB" id="B4CUL5"/>